<gene>
    <name evidence="1" type="ordered locus">HFX_6292</name>
    <name evidence="2" type="ORF">BM92_16540</name>
    <name evidence="3" type="ORF">C439_18138</name>
    <name evidence="4" type="ORF">E6P09_16455</name>
</gene>
<dbReference type="Proteomes" id="UP000011603">
    <property type="component" value="Unassembled WGS sequence"/>
</dbReference>
<dbReference type="EMBL" id="CP007554">
    <property type="protein sequence ID" value="AHZ24516.1"/>
    <property type="molecule type" value="Genomic_DNA"/>
</dbReference>
<dbReference type="PATRIC" id="fig|523841.21.peg.3639"/>
<accession>I3RB04</accession>
<sequence length="383" mass="44794">MKFEPSQLSGNTEEIVSMFIEYVTRTDEEIKHEEERGQRKTQVKIFLANNHGFKLGSLNTEIERLAETEGLSDYIQRYITEHNFHEERLGEDVSYVEIDTPKRARTDQFVFIDDGDYLRVITAERRKWTKKTVEKLLQYLPSLERVFLTPSDLEEIVEELYGTSVSGFTAKYHSYKTDKRASIRFHGGTDEDLQKVENVFDAKPTRLEFKQRNSPDAAIRSSVAQEGHFTFSSVRPGSEERGRQTLEELSKGFESHDQQNYKIEHKPIRESFKDGFTIEGGTTLRLIDDSEEYTLDQDTADFLEERVLDHKRRYEYSVWEHGNYLVFDKDTSEPFEITVEAEDIHLHAKEATTSTSFRDFCSLVFEEFDSTYTLEKNSRKLKV</sequence>
<dbReference type="EMBL" id="AOLO01000015">
    <property type="protein sequence ID" value="ELZ97268.1"/>
    <property type="molecule type" value="Genomic_DNA"/>
</dbReference>
<dbReference type="EMBL" id="CP039140">
    <property type="protein sequence ID" value="QCQ76912.1"/>
    <property type="molecule type" value="Genomic_DNA"/>
</dbReference>
<geneLocation type="plasmid" evidence="2 7">
    <name>HMPLAS1</name>
</geneLocation>
<evidence type="ECO:0000313" key="7">
    <source>
        <dbReference type="Proteomes" id="UP000027075"/>
    </source>
</evidence>
<evidence type="ECO:0000313" key="8">
    <source>
        <dbReference type="Proteomes" id="UP000299011"/>
    </source>
</evidence>
<reference evidence="1" key="1">
    <citation type="journal article" date="2012" name="Appl. Environ. Microbiol.">
        <title>Identification of the haloarchaeal phasin (PhaP) that functions in polyhydroxyalkanoate accumulation and granule formation in Haloferax mediterranei.</title>
        <authorList>
            <person name="Cai S."/>
            <person name="Cai L."/>
            <person name="Liu H."/>
            <person name="Liu X."/>
            <person name="Han J."/>
            <person name="Zhou J."/>
            <person name="Xiang H."/>
        </authorList>
    </citation>
    <scope>NUCLEOTIDE SEQUENCE</scope>
    <source>
        <strain evidence="1">CGMCC 1.2087</strain>
    </source>
</reference>
<reference evidence="1 5" key="2">
    <citation type="journal article" date="2012" name="J. Bacteriol.">
        <title>Complete genome sequence of the metabolically versatile halophilic archaeon Haloferax mediterranei, a poly(3-hydroxybutyrate-co-3-hydroxyvalerate) producer.</title>
        <authorList>
            <person name="Han J."/>
            <person name="Zhang F."/>
            <person name="Hou J."/>
            <person name="Liu X."/>
            <person name="Li M."/>
            <person name="Liu H."/>
            <person name="Cai L."/>
            <person name="Zhang B."/>
            <person name="Chen Y."/>
            <person name="Zhou J."/>
            <person name="Hu S."/>
            <person name="Xiang H."/>
        </authorList>
    </citation>
    <scope>NUCLEOTIDE SEQUENCE [LARGE SCALE GENOMIC DNA]</scope>
    <source>
        <strain evidence="5">ATCC 33500 / DSM 1411 / JCM 8866 / NBRC 14739 / NCIMB 2177 / R-4</strain>
        <strain evidence="1">CGMCC 1.2087</strain>
        <plasmid evidence="5">pHM500</plasmid>
    </source>
</reference>
<reference evidence="1" key="5">
    <citation type="submission" date="2014-05" db="EMBL/GenBank/DDBJ databases">
        <authorList>
            <person name="Wang L."/>
            <person name="Yang H."/>
            <person name="Xiang H."/>
        </authorList>
    </citation>
    <scope>NUCLEOTIDE SEQUENCE</scope>
    <source>
        <strain evidence="1">CGMCC 1.2087</strain>
        <plasmid evidence="1">pHM500</plasmid>
    </source>
</reference>
<dbReference type="Proteomes" id="UP000299011">
    <property type="component" value="Plasmid pHME505"/>
</dbReference>
<evidence type="ECO:0000313" key="5">
    <source>
        <dbReference type="Proteomes" id="UP000006469"/>
    </source>
</evidence>
<keyword evidence="6" id="KW-1185">Reference proteome</keyword>
<geneLocation type="plasmid" evidence="4 8">
    <name>pHME505</name>
</geneLocation>
<reference evidence="3 6" key="3">
    <citation type="journal article" date="2014" name="PLoS Genet.">
        <title>Phylogenetically driven sequencing of extremely halophilic archaea reveals strategies for static and dynamic osmo-response.</title>
        <authorList>
            <person name="Becker E.A."/>
            <person name="Seitzer P.M."/>
            <person name="Tritt A."/>
            <person name="Larsen D."/>
            <person name="Krusor M."/>
            <person name="Yao A.I."/>
            <person name="Wu D."/>
            <person name="Madern D."/>
            <person name="Eisen J.A."/>
            <person name="Darling A.E."/>
            <person name="Facciotti M.T."/>
        </authorList>
    </citation>
    <scope>NUCLEOTIDE SEQUENCE [LARGE SCALE GENOMIC DNA]</scope>
    <source>
        <strain evidence="3">ATCC 33500</strain>
        <strain evidence="6">ATCC 33500 / DSM 1411 / JCM 8866 / NBRC 14739 / NCIMB 2177 / R-4</strain>
    </source>
</reference>
<dbReference type="RefSeq" id="WP_004060834.1">
    <property type="nucleotide sequence ID" value="NC_017944.1"/>
</dbReference>
<protein>
    <submittedName>
        <fullName evidence="1">Uncharacterized protein</fullName>
    </submittedName>
</protein>
<evidence type="ECO:0000313" key="2">
    <source>
        <dbReference type="EMBL" id="AHZ24516.1"/>
    </source>
</evidence>
<dbReference type="EMBL" id="CP001871">
    <property type="protein sequence ID" value="AFK21414.1"/>
    <property type="molecule type" value="Genomic_DNA"/>
</dbReference>
<name>I3RB04_HALMT</name>
<dbReference type="Proteomes" id="UP000027075">
    <property type="component" value="Plasmid HMPLAS1"/>
</dbReference>
<reference evidence="2 7" key="4">
    <citation type="submission" date="2014-04" db="EMBL/GenBank/DDBJ databases">
        <title>Transcriptional profiles of Haloferax mediterranei on the basis of nitrogen availability.</title>
        <authorList>
            <person name="Bautista V."/>
        </authorList>
    </citation>
    <scope>NUCLEOTIDE SEQUENCE [LARGE SCALE GENOMIC DNA]</scope>
    <source>
        <strain evidence="2">ATCC 33500</strain>
        <strain evidence="7">ATCC 33500 / DSM 1411 / JCM 8866 / NBRC 14739 / NCIMB 2177 / R-4</strain>
        <plasmid evidence="2">HMPLAS1</plasmid>
        <plasmid evidence="7">Plasmid HMPLAS1</plasmid>
    </source>
</reference>
<evidence type="ECO:0000313" key="6">
    <source>
        <dbReference type="Proteomes" id="UP000011603"/>
    </source>
</evidence>
<geneLocation type="plasmid" evidence="1 5">
    <name>pHM500</name>
</geneLocation>
<dbReference type="KEGG" id="hme:HFX_6292"/>
<dbReference type="HOGENOM" id="CLU_720820_0_0_2"/>
<evidence type="ECO:0000313" key="4">
    <source>
        <dbReference type="EMBL" id="QCQ76912.1"/>
    </source>
</evidence>
<dbReference type="OrthoDB" id="321791at2157"/>
<proteinExistence type="predicted"/>
<evidence type="ECO:0000313" key="1">
    <source>
        <dbReference type="EMBL" id="AFK21414.1"/>
    </source>
</evidence>
<dbReference type="Proteomes" id="UP000006469">
    <property type="component" value="Plasmid pHM500"/>
</dbReference>
<organism evidence="1 5">
    <name type="scientific">Haloferax mediterranei (strain ATCC 33500 / DSM 1411 / JCM 8866 / NBRC 14739 / NCIMB 2177 / R-4)</name>
    <name type="common">Halobacterium mediterranei</name>
    <dbReference type="NCBI Taxonomy" id="523841"/>
    <lineage>
        <taxon>Archaea</taxon>
        <taxon>Methanobacteriati</taxon>
        <taxon>Methanobacteriota</taxon>
        <taxon>Stenosarchaea group</taxon>
        <taxon>Halobacteria</taxon>
        <taxon>Halobacteriales</taxon>
        <taxon>Haloferacaceae</taxon>
        <taxon>Haloferax</taxon>
    </lineage>
</organism>
<keyword evidence="1" id="KW-0614">Plasmid</keyword>
<dbReference type="AlphaFoldDB" id="I3RB04"/>
<reference evidence="4 8" key="6">
    <citation type="submission" date="2019-04" db="EMBL/GenBank/DDBJ databases">
        <title>Methylomes of two halophilic Archaea, Haloarcula marismortui and Haloferax mediterranei.</title>
        <authorList>
            <person name="DasSarma S."/>
            <person name="DasSarma P."/>
            <person name="DasSarma S."/>
            <person name="Fomenkov A."/>
            <person name="Vincze T."/>
            <person name="Anton B.P."/>
            <person name="Roberts R.J."/>
        </authorList>
    </citation>
    <scope>NUCLEOTIDE SEQUENCE [LARGE SCALE GENOMIC DNA]</scope>
    <source>
        <strain evidence="4">ATCC 33500</strain>
        <strain evidence="8">ATCC 33500 / DSM 1411 / JCM 8866 / NBRC 14739 / NCIMB 2177 / R-4</strain>
        <plasmid evidence="4 8">pHME505</plasmid>
    </source>
</reference>
<evidence type="ECO:0000313" key="3">
    <source>
        <dbReference type="EMBL" id="ELZ97268.1"/>
    </source>
</evidence>
<dbReference type="GeneID" id="40158042"/>